<sequence>MLRISPYLAGTQSQDNPEQRDQTFRLESQSQGYGNGAKKFNGPIFDPDIIGRWVHVLTMPQLIESRGFQSETHTVTTGDGYILQVFRMVNPQLPNSGRQLRHRPVILWHGVAVTSDSWLFSTEGSIDSRGVYNENNDVFNDCERTVTSTLAYTLSACGYDVWLANTRGTHYSQGHMQVSYIGHSLGTAQMFVLLSLVPDFERFIRPYIALAPIAYLGNIESIGRLGVPLEPILKTFPGPLGIPVPIAQLIVPIDAAHSGASVSTWVYGHLAQLVVNKCFRRFDYGIRENIRRYGQSQPPSYPLCNITSKNIALFRGLNDLLADTMDVSLLVQDLTVPLLDNYIVPDPKWNHQDFQLGVNQGYISRGFNYWSKQGIPGPTPLPIVGNYFNSFFMA</sequence>
<dbReference type="InterPro" id="IPR029058">
    <property type="entry name" value="AB_hydrolase_fold"/>
</dbReference>
<accession>A0A7R9M854</accession>
<feature type="region of interest" description="Disordered" evidence="1">
    <location>
        <begin position="1"/>
        <end position="22"/>
    </location>
</feature>
<evidence type="ECO:0000256" key="1">
    <source>
        <dbReference type="SAM" id="MobiDB-lite"/>
    </source>
</evidence>
<dbReference type="EMBL" id="CAJPVJ010008553">
    <property type="protein sequence ID" value="CAG2172003.1"/>
    <property type="molecule type" value="Genomic_DNA"/>
</dbReference>
<dbReference type="Gene3D" id="3.40.50.1820">
    <property type="entry name" value="alpha/beta hydrolase"/>
    <property type="match status" value="3"/>
</dbReference>
<dbReference type="AlphaFoldDB" id="A0A7R9M854"/>
<gene>
    <name evidence="3" type="ORF">ONB1V03_LOCUS11461</name>
</gene>
<dbReference type="Proteomes" id="UP000728032">
    <property type="component" value="Unassembled WGS sequence"/>
</dbReference>
<evidence type="ECO:0000259" key="2">
    <source>
        <dbReference type="Pfam" id="PF04083"/>
    </source>
</evidence>
<evidence type="ECO:0000313" key="3">
    <source>
        <dbReference type="EMBL" id="CAD7654816.1"/>
    </source>
</evidence>
<dbReference type="GO" id="GO:0006629">
    <property type="term" value="P:lipid metabolic process"/>
    <property type="evidence" value="ECO:0007669"/>
    <property type="project" value="InterPro"/>
</dbReference>
<reference evidence="3" key="1">
    <citation type="submission" date="2020-11" db="EMBL/GenBank/DDBJ databases">
        <authorList>
            <person name="Tran Van P."/>
        </authorList>
    </citation>
    <scope>NUCLEOTIDE SEQUENCE</scope>
</reference>
<dbReference type="EMBL" id="OC923378">
    <property type="protein sequence ID" value="CAD7654816.1"/>
    <property type="molecule type" value="Genomic_DNA"/>
</dbReference>
<dbReference type="InterPro" id="IPR006693">
    <property type="entry name" value="AB_hydrolase_lipase"/>
</dbReference>
<dbReference type="OrthoDB" id="6502774at2759"/>
<feature type="domain" description="Partial AB-hydrolase lipase" evidence="2">
    <location>
        <begin position="60"/>
        <end position="120"/>
    </location>
</feature>
<evidence type="ECO:0000313" key="4">
    <source>
        <dbReference type="Proteomes" id="UP000728032"/>
    </source>
</evidence>
<protein>
    <recommendedName>
        <fullName evidence="2">Partial AB-hydrolase lipase domain-containing protein</fullName>
    </recommendedName>
</protein>
<proteinExistence type="predicted"/>
<feature type="non-terminal residue" evidence="3">
    <location>
        <position position="394"/>
    </location>
</feature>
<keyword evidence="4" id="KW-1185">Reference proteome</keyword>
<name>A0A7R9M854_9ACAR</name>
<dbReference type="SUPFAM" id="SSF53474">
    <property type="entry name" value="alpha/beta-Hydrolases"/>
    <property type="match status" value="1"/>
</dbReference>
<dbReference type="PANTHER" id="PTHR11005">
    <property type="entry name" value="LYSOSOMAL ACID LIPASE-RELATED"/>
    <property type="match status" value="1"/>
</dbReference>
<dbReference type="Pfam" id="PF04083">
    <property type="entry name" value="Abhydro_lipase"/>
    <property type="match status" value="1"/>
</dbReference>
<organism evidence="3">
    <name type="scientific">Oppiella nova</name>
    <dbReference type="NCBI Taxonomy" id="334625"/>
    <lineage>
        <taxon>Eukaryota</taxon>
        <taxon>Metazoa</taxon>
        <taxon>Ecdysozoa</taxon>
        <taxon>Arthropoda</taxon>
        <taxon>Chelicerata</taxon>
        <taxon>Arachnida</taxon>
        <taxon>Acari</taxon>
        <taxon>Acariformes</taxon>
        <taxon>Sarcoptiformes</taxon>
        <taxon>Oribatida</taxon>
        <taxon>Brachypylina</taxon>
        <taxon>Oppioidea</taxon>
        <taxon>Oppiidae</taxon>
        <taxon>Oppiella</taxon>
    </lineage>
</organism>